<keyword evidence="4" id="KW-1185">Reference proteome</keyword>
<dbReference type="Gene3D" id="3.40.50.300">
    <property type="entry name" value="P-loop containing nucleotide triphosphate hydrolases"/>
    <property type="match status" value="1"/>
</dbReference>
<dbReference type="SUPFAM" id="SSF52540">
    <property type="entry name" value="P-loop containing nucleoside triphosphate hydrolases"/>
    <property type="match status" value="2"/>
</dbReference>
<comment type="cofactor">
    <cofactor evidence="1">
        <name>Mg(2+)</name>
        <dbReference type="ChEBI" id="CHEBI:18420"/>
    </cofactor>
</comment>
<keyword evidence="1" id="KW-0067">ATP-binding</keyword>
<comment type="catalytic activity">
    <reaction evidence="1">
        <text>ATP + H2O = ADP + phosphate + H(+)</text>
        <dbReference type="Rhea" id="RHEA:13065"/>
        <dbReference type="ChEBI" id="CHEBI:15377"/>
        <dbReference type="ChEBI" id="CHEBI:15378"/>
        <dbReference type="ChEBI" id="CHEBI:30616"/>
        <dbReference type="ChEBI" id="CHEBI:43474"/>
        <dbReference type="ChEBI" id="CHEBI:456216"/>
        <dbReference type="EC" id="5.6.2.3"/>
    </reaction>
</comment>
<protein>
    <recommendedName>
        <fullName evidence="1">ATP-dependent DNA helicase</fullName>
        <ecNumber evidence="1">5.6.2.3</ecNumber>
    </recommendedName>
</protein>
<keyword evidence="1" id="KW-0227">DNA damage</keyword>
<accession>A0A420IVF2</accession>
<feature type="domain" description="DNA helicase Pif1-like DEAD-box helicase" evidence="2">
    <location>
        <begin position="16"/>
        <end position="196"/>
    </location>
</feature>
<dbReference type="EC" id="5.6.2.3" evidence="1"/>
<dbReference type="GO" id="GO:0000723">
    <property type="term" value="P:telomere maintenance"/>
    <property type="evidence" value="ECO:0007669"/>
    <property type="project" value="InterPro"/>
</dbReference>
<dbReference type="InterPro" id="IPR010285">
    <property type="entry name" value="DNA_helicase_pif1-like_DEAD"/>
</dbReference>
<evidence type="ECO:0000259" key="2">
    <source>
        <dbReference type="Pfam" id="PF05970"/>
    </source>
</evidence>
<name>A0A420IVF2_9PEZI</name>
<keyword evidence="1" id="KW-0234">DNA repair</keyword>
<dbReference type="InterPro" id="IPR051055">
    <property type="entry name" value="PIF1_helicase"/>
</dbReference>
<dbReference type="Proteomes" id="UP000283383">
    <property type="component" value="Unassembled WGS sequence"/>
</dbReference>
<dbReference type="PANTHER" id="PTHR47642:SF5">
    <property type="entry name" value="ATP-DEPENDENT DNA HELICASE"/>
    <property type="match status" value="1"/>
</dbReference>
<dbReference type="GO" id="GO:0006281">
    <property type="term" value="P:DNA repair"/>
    <property type="evidence" value="ECO:0007669"/>
    <property type="project" value="UniProtKB-KW"/>
</dbReference>
<keyword evidence="1" id="KW-0547">Nucleotide-binding</keyword>
<dbReference type="GO" id="GO:0016887">
    <property type="term" value="F:ATP hydrolysis activity"/>
    <property type="evidence" value="ECO:0007669"/>
    <property type="project" value="RHEA"/>
</dbReference>
<dbReference type="STRING" id="62708.A0A420IVF2"/>
<comment type="caution">
    <text evidence="3">The sequence shown here is derived from an EMBL/GenBank/DDBJ whole genome shotgun (WGS) entry which is preliminary data.</text>
</comment>
<sequence length="324" mass="36109">MDADQIYAYNACVYGDKSVFCTGGAGSGKSFVLSKVVTRLRERYKYLPGPVAVTAFTGSAAFLVWGTTLHRFAGKGIEERILSVMIARARSKTSLNNWMRVKILIIDEISMLSAILLDNLSLGNYEHFGGIKLLVFGDFLQLPPVSNLWHESTKWAFDSYVQKDLGIKTIELKGNNRHSGNVAFASMLKRLRDGSSTVDDFEYIKSLAREVLLAREVKYTDSMEPVRLYAKKNKVARYNSYRLSYLDAKSVILESVDTGDASMLRYCPVEEKIELKVGSRVMLVRNTKERLVNGSVRTLVGFETSPSGNTVPVVNMVLGNNSIV</sequence>
<evidence type="ECO:0000313" key="3">
    <source>
        <dbReference type="EMBL" id="RKF78524.1"/>
    </source>
</evidence>
<keyword evidence="1" id="KW-0233">DNA recombination</keyword>
<dbReference type="GO" id="GO:0005524">
    <property type="term" value="F:ATP binding"/>
    <property type="evidence" value="ECO:0007669"/>
    <property type="project" value="UniProtKB-KW"/>
</dbReference>
<dbReference type="GO" id="GO:0043139">
    <property type="term" value="F:5'-3' DNA helicase activity"/>
    <property type="evidence" value="ECO:0007669"/>
    <property type="project" value="UniProtKB-EC"/>
</dbReference>
<evidence type="ECO:0000256" key="1">
    <source>
        <dbReference type="RuleBase" id="RU363044"/>
    </source>
</evidence>
<keyword evidence="1" id="KW-0378">Hydrolase</keyword>
<dbReference type="InterPro" id="IPR027417">
    <property type="entry name" value="P-loop_NTPase"/>
</dbReference>
<evidence type="ECO:0000313" key="4">
    <source>
        <dbReference type="Proteomes" id="UP000283383"/>
    </source>
</evidence>
<organism evidence="3 4">
    <name type="scientific">Golovinomyces cichoracearum</name>
    <dbReference type="NCBI Taxonomy" id="62708"/>
    <lineage>
        <taxon>Eukaryota</taxon>
        <taxon>Fungi</taxon>
        <taxon>Dikarya</taxon>
        <taxon>Ascomycota</taxon>
        <taxon>Pezizomycotina</taxon>
        <taxon>Leotiomycetes</taxon>
        <taxon>Erysiphales</taxon>
        <taxon>Erysiphaceae</taxon>
        <taxon>Golovinomyces</taxon>
    </lineage>
</organism>
<keyword evidence="1 3" id="KW-0347">Helicase</keyword>
<dbReference type="Pfam" id="PF05970">
    <property type="entry name" value="PIF1"/>
    <property type="match status" value="1"/>
</dbReference>
<dbReference type="AlphaFoldDB" id="A0A420IVF2"/>
<dbReference type="PANTHER" id="PTHR47642">
    <property type="entry name" value="ATP-DEPENDENT DNA HELICASE"/>
    <property type="match status" value="1"/>
</dbReference>
<proteinExistence type="inferred from homology"/>
<reference evidence="3 4" key="1">
    <citation type="journal article" date="2018" name="BMC Genomics">
        <title>Comparative genome analyses reveal sequence features reflecting distinct modes of host-adaptation between dicot and monocot powdery mildew.</title>
        <authorList>
            <person name="Wu Y."/>
            <person name="Ma X."/>
            <person name="Pan Z."/>
            <person name="Kale S.D."/>
            <person name="Song Y."/>
            <person name="King H."/>
            <person name="Zhang Q."/>
            <person name="Presley C."/>
            <person name="Deng X."/>
            <person name="Wei C.I."/>
            <person name="Xiao S."/>
        </authorList>
    </citation>
    <scope>NUCLEOTIDE SEQUENCE [LARGE SCALE GENOMIC DNA]</scope>
    <source>
        <strain evidence="3">UMSG3</strain>
    </source>
</reference>
<comment type="similarity">
    <text evidence="1">Belongs to the helicase family.</text>
</comment>
<gene>
    <name evidence="3" type="ORF">GcM3_063013</name>
</gene>
<dbReference type="GO" id="GO:0006310">
    <property type="term" value="P:DNA recombination"/>
    <property type="evidence" value="ECO:0007669"/>
    <property type="project" value="UniProtKB-KW"/>
</dbReference>
<dbReference type="EMBL" id="MCBQ01006374">
    <property type="protein sequence ID" value="RKF78524.1"/>
    <property type="molecule type" value="Genomic_DNA"/>
</dbReference>